<evidence type="ECO:0000313" key="4">
    <source>
        <dbReference type="EMBL" id="RUL65751.1"/>
    </source>
</evidence>
<proteinExistence type="predicted"/>
<keyword evidence="2" id="KW-0285">Flavoprotein</keyword>
<evidence type="ECO:0000313" key="5">
    <source>
        <dbReference type="Proteomes" id="UP000267077"/>
    </source>
</evidence>
<protein>
    <recommendedName>
        <fullName evidence="3">NADPH-dependent FMN reductase-like domain-containing protein</fullName>
    </recommendedName>
</protein>
<dbReference type="InterPro" id="IPR029039">
    <property type="entry name" value="Flavoprotein-like_sf"/>
</dbReference>
<dbReference type="SUPFAM" id="SSF52218">
    <property type="entry name" value="Flavoproteins"/>
    <property type="match status" value="1"/>
</dbReference>
<accession>A0A432LUS6</accession>
<feature type="domain" description="NADPH-dependent FMN reductase-like" evidence="3">
    <location>
        <begin position="6"/>
        <end position="143"/>
    </location>
</feature>
<dbReference type="Proteomes" id="UP000267077">
    <property type="component" value="Unassembled WGS sequence"/>
</dbReference>
<dbReference type="GO" id="GO:0005829">
    <property type="term" value="C:cytosol"/>
    <property type="evidence" value="ECO:0007669"/>
    <property type="project" value="TreeGrafter"/>
</dbReference>
<sequence>MNVTLNLVGITDSLGDEAWSGALLRTLGGLLPPDADMSIMDIENFPYYIPYLDKVASSSDMCEVRASIRDSDAVLIVTPQENNGLPNTLRNAVRWLSQRLERSCLLRKPVFICSFSTGDDGGVDAQMQLSRMLSSFSTEIGPQHHLALRHIDDIVAEGVITNADVAVAIRDALARFVQEIFAYQEKQRCASLPERDNDRRVRAADRGAID</sequence>
<comment type="cofactor">
    <cofactor evidence="1">
        <name>FMN</name>
        <dbReference type="ChEBI" id="CHEBI:58210"/>
    </cofactor>
</comment>
<evidence type="ECO:0000256" key="2">
    <source>
        <dbReference type="ARBA" id="ARBA00022643"/>
    </source>
</evidence>
<dbReference type="OrthoDB" id="9812295at2"/>
<keyword evidence="5" id="KW-1185">Reference proteome</keyword>
<comment type="caution">
    <text evidence="4">The sequence shown here is derived from an EMBL/GenBank/DDBJ whole genome shotgun (WGS) entry which is preliminary data.</text>
</comment>
<dbReference type="Pfam" id="PF03358">
    <property type="entry name" value="FMN_red"/>
    <property type="match status" value="1"/>
</dbReference>
<dbReference type="RefSeq" id="WP_126672382.1">
    <property type="nucleotide sequence ID" value="NZ_RYZR01000003.1"/>
</dbReference>
<evidence type="ECO:0000256" key="1">
    <source>
        <dbReference type="ARBA" id="ARBA00001917"/>
    </source>
</evidence>
<reference evidence="4 5" key="1">
    <citation type="submission" date="2018-12" db="EMBL/GenBank/DDBJ databases">
        <title>Dyella dinghuensis sp. nov. DHOA06 and Dyella choica sp. nov. 4M-K27, isolated from forest soil.</title>
        <authorList>
            <person name="Qiu L.-H."/>
            <person name="Gao Z.-H."/>
        </authorList>
    </citation>
    <scope>NUCLEOTIDE SEQUENCE [LARGE SCALE GENOMIC DNA]</scope>
    <source>
        <strain evidence="4 5">DHOA06</strain>
    </source>
</reference>
<dbReference type="Gene3D" id="3.40.50.360">
    <property type="match status" value="1"/>
</dbReference>
<dbReference type="EMBL" id="RYZR01000003">
    <property type="protein sequence ID" value="RUL65751.1"/>
    <property type="molecule type" value="Genomic_DNA"/>
</dbReference>
<organism evidence="4 5">
    <name type="scientific">Dyella dinghuensis</name>
    <dbReference type="NCBI Taxonomy" id="1920169"/>
    <lineage>
        <taxon>Bacteria</taxon>
        <taxon>Pseudomonadati</taxon>
        <taxon>Pseudomonadota</taxon>
        <taxon>Gammaproteobacteria</taxon>
        <taxon>Lysobacterales</taxon>
        <taxon>Rhodanobacteraceae</taxon>
        <taxon>Dyella</taxon>
    </lineage>
</organism>
<dbReference type="GO" id="GO:0010181">
    <property type="term" value="F:FMN binding"/>
    <property type="evidence" value="ECO:0007669"/>
    <property type="project" value="TreeGrafter"/>
</dbReference>
<dbReference type="PANTHER" id="PTHR30543">
    <property type="entry name" value="CHROMATE REDUCTASE"/>
    <property type="match status" value="1"/>
</dbReference>
<evidence type="ECO:0000259" key="3">
    <source>
        <dbReference type="Pfam" id="PF03358"/>
    </source>
</evidence>
<dbReference type="InterPro" id="IPR050712">
    <property type="entry name" value="NAD(P)H-dep_reductase"/>
</dbReference>
<dbReference type="InterPro" id="IPR005025">
    <property type="entry name" value="FMN_Rdtase-like_dom"/>
</dbReference>
<keyword evidence="2" id="KW-0288">FMN</keyword>
<name>A0A432LUS6_9GAMM</name>
<dbReference type="GO" id="GO:0016491">
    <property type="term" value="F:oxidoreductase activity"/>
    <property type="evidence" value="ECO:0007669"/>
    <property type="project" value="InterPro"/>
</dbReference>
<gene>
    <name evidence="4" type="ORF">EKH79_03305</name>
</gene>
<dbReference type="AlphaFoldDB" id="A0A432LUS6"/>
<dbReference type="PANTHER" id="PTHR30543:SF21">
    <property type="entry name" value="NAD(P)H-DEPENDENT FMN REDUCTASE LOT6"/>
    <property type="match status" value="1"/>
</dbReference>